<organism evidence="3">
    <name type="scientific">uncultured organism</name>
    <dbReference type="NCBI Taxonomy" id="155900"/>
    <lineage>
        <taxon>unclassified sequences</taxon>
        <taxon>environmental samples</taxon>
    </lineage>
</organism>
<dbReference type="Gene3D" id="3.40.50.1820">
    <property type="entry name" value="alpha/beta hydrolase"/>
    <property type="match status" value="1"/>
</dbReference>
<dbReference type="EMBL" id="HQ156912">
    <property type="protein sequence ID" value="AEM45121.1"/>
    <property type="molecule type" value="Genomic_DNA"/>
</dbReference>
<dbReference type="InterPro" id="IPR050261">
    <property type="entry name" value="FrsA_esterase"/>
</dbReference>
<evidence type="ECO:0000313" key="3">
    <source>
        <dbReference type="EMBL" id="AEM45121.1"/>
    </source>
</evidence>
<evidence type="ECO:0000259" key="2">
    <source>
        <dbReference type="Pfam" id="PF01738"/>
    </source>
</evidence>
<dbReference type="SUPFAM" id="SSF53474">
    <property type="entry name" value="alpha/beta-Hydrolases"/>
    <property type="match status" value="1"/>
</dbReference>
<proteinExistence type="predicted"/>
<dbReference type="GO" id="GO:0016788">
    <property type="term" value="F:hydrolase activity, acting on ester bonds"/>
    <property type="evidence" value="ECO:0007669"/>
    <property type="project" value="UniProtKB-ARBA"/>
</dbReference>
<sequence>MSIRGLFGSLLVTLTVAGTNVSAGEFVDVAGGTRAEPVRLIGYMARPPGPGPFSAVVLLHGCGGFHSSMISWADRLSRFGYAALAIDSFGPRGIDEDCGSFFPHQTADGYAALSYLTGKPFVRASHVAVMGFSQGGGAVLAALEKGPVEQRYPEKFRAGIAFYPPCRFASGITTGPTLVLIGNADDWTPASACEAMAAGRTEFGAPRTPGDRSLVELVIYPGVHHSFDVLDLSLAPTRGTTAHGHRVEYNEEATKNAIVRVRDFLQRTIGAP</sequence>
<reference evidence="3" key="1">
    <citation type="journal article" date="2011" name="FEMS Microbiol. Ecol.">
        <title>Identification of novel lipolytic genes and gene families by screening of metagenomic libraries derived from soil samples of the German Biodiversity Exploratories.</title>
        <authorList>
            <person name="Nacke H."/>
            <person name="Will C."/>
            <person name="Herzog S."/>
            <person name="Nowka B."/>
            <person name="Engelhaupt M."/>
            <person name="Daniel R."/>
        </authorList>
    </citation>
    <scope>NUCLEOTIDE SEQUENCE</scope>
</reference>
<dbReference type="InterPro" id="IPR002925">
    <property type="entry name" value="Dienelactn_hydro"/>
</dbReference>
<dbReference type="ESTHER" id="9zzzz-g3crd8">
    <property type="family name" value="Dienelactone_hydrolase"/>
</dbReference>
<dbReference type="PANTHER" id="PTHR22946">
    <property type="entry name" value="DIENELACTONE HYDROLASE DOMAIN-CONTAINING PROTEIN-RELATED"/>
    <property type="match status" value="1"/>
</dbReference>
<dbReference type="Pfam" id="PF01738">
    <property type="entry name" value="DLH"/>
    <property type="match status" value="1"/>
</dbReference>
<accession>G3CRD8</accession>
<feature type="domain" description="Dienelactone hydrolase" evidence="2">
    <location>
        <begin position="42"/>
        <end position="267"/>
    </location>
</feature>
<dbReference type="InterPro" id="IPR029058">
    <property type="entry name" value="AB_hydrolase_fold"/>
</dbReference>
<dbReference type="AlphaFoldDB" id="G3CRD8"/>
<dbReference type="PANTHER" id="PTHR22946:SF9">
    <property type="entry name" value="POLYKETIDE TRANSFERASE AF380"/>
    <property type="match status" value="1"/>
</dbReference>
<keyword evidence="1" id="KW-0378">Hydrolase</keyword>
<evidence type="ECO:0000256" key="1">
    <source>
        <dbReference type="ARBA" id="ARBA00022801"/>
    </source>
</evidence>
<protein>
    <recommendedName>
        <fullName evidence="2">Dienelactone hydrolase domain-containing protein</fullName>
    </recommendedName>
</protein>
<name>G3CRD8_9ZZZZ</name>